<feature type="compositionally biased region" description="Basic and acidic residues" evidence="2">
    <location>
        <begin position="7"/>
        <end position="17"/>
    </location>
</feature>
<comment type="caution">
    <text evidence="4">The sequence shown here is derived from an EMBL/GenBank/DDBJ whole genome shotgun (WGS) entry which is preliminary data.</text>
</comment>
<keyword evidence="1" id="KW-0645">Protease</keyword>
<evidence type="ECO:0000256" key="2">
    <source>
        <dbReference type="SAM" id="MobiDB-lite"/>
    </source>
</evidence>
<organism evidence="4 5">
    <name type="scientific">Mucuna pruriens</name>
    <name type="common">Velvet bean</name>
    <name type="synonym">Dolichos pruriens</name>
    <dbReference type="NCBI Taxonomy" id="157652"/>
    <lineage>
        <taxon>Eukaryota</taxon>
        <taxon>Viridiplantae</taxon>
        <taxon>Streptophyta</taxon>
        <taxon>Embryophyta</taxon>
        <taxon>Tracheophyta</taxon>
        <taxon>Spermatophyta</taxon>
        <taxon>Magnoliopsida</taxon>
        <taxon>eudicotyledons</taxon>
        <taxon>Gunneridae</taxon>
        <taxon>Pentapetalae</taxon>
        <taxon>rosids</taxon>
        <taxon>fabids</taxon>
        <taxon>Fabales</taxon>
        <taxon>Fabaceae</taxon>
        <taxon>Papilionoideae</taxon>
        <taxon>50 kb inversion clade</taxon>
        <taxon>NPAAA clade</taxon>
        <taxon>indigoferoid/millettioid clade</taxon>
        <taxon>Phaseoleae</taxon>
        <taxon>Mucuna</taxon>
    </lineage>
</organism>
<name>A0A371FSG8_MUCPR</name>
<keyword evidence="5" id="KW-1185">Reference proteome</keyword>
<feature type="region of interest" description="Disordered" evidence="2">
    <location>
        <begin position="1"/>
        <end position="24"/>
    </location>
</feature>
<evidence type="ECO:0000256" key="1">
    <source>
        <dbReference type="ARBA" id="ARBA00022670"/>
    </source>
</evidence>
<dbReference type="PANTHER" id="PTHR42648">
    <property type="entry name" value="TRANSPOSASE, PUTATIVE-RELATED"/>
    <property type="match status" value="1"/>
</dbReference>
<dbReference type="EMBL" id="QJKJ01007964">
    <property type="protein sequence ID" value="RDX81289.1"/>
    <property type="molecule type" value="Genomic_DNA"/>
</dbReference>
<dbReference type="InterPro" id="IPR054722">
    <property type="entry name" value="PolX-like_BBD"/>
</dbReference>
<evidence type="ECO:0000259" key="3">
    <source>
        <dbReference type="Pfam" id="PF22936"/>
    </source>
</evidence>
<dbReference type="Proteomes" id="UP000257109">
    <property type="component" value="Unassembled WGS sequence"/>
</dbReference>
<dbReference type="GO" id="GO:0006508">
    <property type="term" value="P:proteolysis"/>
    <property type="evidence" value="ECO:0007669"/>
    <property type="project" value="UniProtKB-KW"/>
</dbReference>
<proteinExistence type="predicted"/>
<feature type="non-terminal residue" evidence="4">
    <location>
        <position position="1"/>
    </location>
</feature>
<keyword evidence="1" id="KW-0378">Hydrolase</keyword>
<feature type="domain" description="Retrovirus-related Pol polyprotein from transposon TNT 1-94-like beta-barrel" evidence="3">
    <location>
        <begin position="94"/>
        <end position="147"/>
    </location>
</feature>
<dbReference type="PANTHER" id="PTHR42648:SF28">
    <property type="entry name" value="TRANSPOSON-ENCODED PROTEIN WITH RIBONUCLEASE H-LIKE AND RETROVIRUS ZINC FINGER-LIKE DOMAINS"/>
    <property type="match status" value="1"/>
</dbReference>
<protein>
    <recommendedName>
        <fullName evidence="3">Retrovirus-related Pol polyprotein from transposon TNT 1-94-like beta-barrel domain-containing protein</fullName>
    </recommendedName>
</protein>
<dbReference type="STRING" id="157652.A0A371FSG8"/>
<dbReference type="OrthoDB" id="1935865at2759"/>
<accession>A0A371FSG8</accession>
<reference evidence="4" key="1">
    <citation type="submission" date="2018-05" db="EMBL/GenBank/DDBJ databases">
        <title>Draft genome of Mucuna pruriens seed.</title>
        <authorList>
            <person name="Nnadi N.E."/>
            <person name="Vos R."/>
            <person name="Hasami M.H."/>
            <person name="Devisetty U.K."/>
            <person name="Aguiy J.C."/>
        </authorList>
    </citation>
    <scope>NUCLEOTIDE SEQUENCE [LARGE SCALE GENOMIC DNA]</scope>
    <source>
        <strain evidence="4">JCA_2017</strain>
    </source>
</reference>
<dbReference type="Pfam" id="PF22936">
    <property type="entry name" value="Pol_BBD"/>
    <property type="match status" value="1"/>
</dbReference>
<evidence type="ECO:0000313" key="5">
    <source>
        <dbReference type="Proteomes" id="UP000257109"/>
    </source>
</evidence>
<dbReference type="AlphaFoldDB" id="A0A371FSG8"/>
<dbReference type="InterPro" id="IPR039537">
    <property type="entry name" value="Retrotran_Ty1/copia-like"/>
</dbReference>
<gene>
    <name evidence="4" type="ORF">CR513_38051</name>
</gene>
<evidence type="ECO:0000313" key="4">
    <source>
        <dbReference type="EMBL" id="RDX81289.1"/>
    </source>
</evidence>
<sequence length="279" mass="32405">MGKSQKKIREGGREKSKSKSKSRYKNVEYRYCHKTENMHKNCFLRKKENKCKNGKSKEKNHEDYDDRVTTTTSNDLVILRDFESVNLVSDERMWIIDNSATLHVTSRKKFFTSYTSSDFGMLKMGMLKMGNDVVSNVIGVGDVVMIITLVMENGNSPKTRISFKKHPPSRKSELLEFVYSDVCGPLKTKDQVLEKFKQFQALVERQSGKKVKCIRFDNGGEYCGPFDVYCKKQVALNTKVPNKIWFGKDVKYDHLQVFDCKAFLHVPKDERYKLDTNNR</sequence>
<dbReference type="GO" id="GO:0008233">
    <property type="term" value="F:peptidase activity"/>
    <property type="evidence" value="ECO:0007669"/>
    <property type="project" value="UniProtKB-KW"/>
</dbReference>